<feature type="chain" id="PRO_5046608982" description="Chloride channel CLIC-like protein 1" evidence="3">
    <location>
        <begin position="22"/>
        <end position="478"/>
    </location>
</feature>
<keyword evidence="3" id="KW-0732">Signal</keyword>
<evidence type="ECO:0000313" key="5">
    <source>
        <dbReference type="Proteomes" id="UP001307889"/>
    </source>
</evidence>
<feature type="transmembrane region" description="Helical" evidence="2">
    <location>
        <begin position="323"/>
        <end position="353"/>
    </location>
</feature>
<evidence type="ECO:0000256" key="3">
    <source>
        <dbReference type="SAM" id="SignalP"/>
    </source>
</evidence>
<keyword evidence="2" id="KW-0812">Transmembrane</keyword>
<keyword evidence="5" id="KW-1185">Reference proteome</keyword>
<sequence length="478" mass="53077">MGLLPICCFFIFVCLVPAGSRRHNDDWQDPNDIFGRTVSPCGAEHAILTEDLLFCKDELDHLREANGCRGPRVVKEPSPAERYLKRFINVLLASSNFKHRKLAANAEMKVNIDLHFDSTTLEVLQAFASDDRNGFSWEELDTSFLTIFESQSSPRPLDDIIPGIPGLSVISEASSHVTILIGIVGSVACCILWIYFVSNSFKSTLFVGAVIVVSMTFGWFWWAEIEEQKMKSDLLFSKMSAEDVSQVCDVNHTMWSWLWGKISNQDRKSECMERLKAGNPNAFAKVDMNRVFEKTTQAIAFSWLPALGSSLSGYFDNLYGKGFFGSVASFCSSLLATPTLGLFIAIICLLYYVSRANFRVKNWLFEVSLGDQRSAQQQPQGQPTPRLQPQPSQFSESPSAVPYKLTPVNKDPMTPGGLQARPSGSGLSKSGRLKRRDQKCRKQKAKRISTAGSVRGRKSTANYCFPADVESSSGSSSN</sequence>
<feature type="signal peptide" evidence="3">
    <location>
        <begin position="1"/>
        <end position="21"/>
    </location>
</feature>
<keyword evidence="2" id="KW-1133">Transmembrane helix</keyword>
<evidence type="ECO:0000313" key="4">
    <source>
        <dbReference type="EMBL" id="BET00010.1"/>
    </source>
</evidence>
<reference evidence="4 5" key="1">
    <citation type="submission" date="2023-09" db="EMBL/GenBank/DDBJ databases">
        <title>Nesidiocoris tenuis whole genome shotgun sequence.</title>
        <authorList>
            <person name="Shibata T."/>
            <person name="Shimoda M."/>
            <person name="Kobayashi T."/>
            <person name="Uehara T."/>
        </authorList>
    </citation>
    <scope>NUCLEOTIDE SEQUENCE [LARGE SCALE GENOMIC DNA]</scope>
    <source>
        <strain evidence="4 5">Japan</strain>
    </source>
</reference>
<evidence type="ECO:0000256" key="2">
    <source>
        <dbReference type="SAM" id="Phobius"/>
    </source>
</evidence>
<evidence type="ECO:0008006" key="6">
    <source>
        <dbReference type="Google" id="ProtNLM"/>
    </source>
</evidence>
<gene>
    <name evidence="4" type="ORF">NTJ_12828</name>
</gene>
<feature type="region of interest" description="Disordered" evidence="1">
    <location>
        <begin position="374"/>
        <end position="478"/>
    </location>
</feature>
<accession>A0ABN7B821</accession>
<protein>
    <recommendedName>
        <fullName evidence="6">Chloride channel CLIC-like protein 1</fullName>
    </recommendedName>
</protein>
<feature type="transmembrane region" description="Helical" evidence="2">
    <location>
        <begin position="204"/>
        <end position="222"/>
    </location>
</feature>
<name>A0ABN7B821_9HEMI</name>
<feature type="compositionally biased region" description="Low complexity" evidence="1">
    <location>
        <begin position="376"/>
        <end position="399"/>
    </location>
</feature>
<organism evidence="4 5">
    <name type="scientific">Nesidiocoris tenuis</name>
    <dbReference type="NCBI Taxonomy" id="355587"/>
    <lineage>
        <taxon>Eukaryota</taxon>
        <taxon>Metazoa</taxon>
        <taxon>Ecdysozoa</taxon>
        <taxon>Arthropoda</taxon>
        <taxon>Hexapoda</taxon>
        <taxon>Insecta</taxon>
        <taxon>Pterygota</taxon>
        <taxon>Neoptera</taxon>
        <taxon>Paraneoptera</taxon>
        <taxon>Hemiptera</taxon>
        <taxon>Heteroptera</taxon>
        <taxon>Panheteroptera</taxon>
        <taxon>Cimicomorpha</taxon>
        <taxon>Miridae</taxon>
        <taxon>Dicyphina</taxon>
        <taxon>Nesidiocoris</taxon>
    </lineage>
</organism>
<dbReference type="EMBL" id="AP028919">
    <property type="protein sequence ID" value="BET00010.1"/>
    <property type="molecule type" value="Genomic_DNA"/>
</dbReference>
<proteinExistence type="predicted"/>
<feature type="transmembrane region" description="Helical" evidence="2">
    <location>
        <begin position="177"/>
        <end position="197"/>
    </location>
</feature>
<dbReference type="Proteomes" id="UP001307889">
    <property type="component" value="Chromosome 11"/>
</dbReference>
<feature type="compositionally biased region" description="Basic residues" evidence="1">
    <location>
        <begin position="431"/>
        <end position="447"/>
    </location>
</feature>
<evidence type="ECO:0000256" key="1">
    <source>
        <dbReference type="SAM" id="MobiDB-lite"/>
    </source>
</evidence>
<keyword evidence="2" id="KW-0472">Membrane</keyword>